<sequence>MRHLAVLFFFSAFWLYSFGQKKIPEHYSYQLDQTYNPLNIRANVIVLYRTDGTGNFDLEDEEEKALLDDYLEYVNKYVYSDLQKPPDLTGCYTGTDFWPDAKIRIKFNIIKVRNNYAWDYLNSGTDADDKKLLGFSPTEKWYLKQLDDSISNASDIPKGINIYMTMNGAKFDRIYKDKGMSYDVVDKAAAQFPSNRNLQRSSQVHLPNRYLKYLLHRYKLIIEYETTWEKTRWWHLGDAKGLAHEFGHNFGLSHANEYHQTNTCQYSLMSQKSADPKNYLQPTEIKKIHWNLTRTNMMQFVTEDSHYGANWIIEKDTVWDKPRRFYSDIEIAKNITLTISDSIVLPPQSFIKLNQNSKIVFLEKGKIVNAKGEKYENFQKHKTSKIIHE</sequence>
<dbReference type="Proteomes" id="UP000192393">
    <property type="component" value="Unassembled WGS sequence"/>
</dbReference>
<dbReference type="InterPro" id="IPR024079">
    <property type="entry name" value="MetalloPept_cat_dom_sf"/>
</dbReference>
<dbReference type="GO" id="GO:0008237">
    <property type="term" value="F:metallopeptidase activity"/>
    <property type="evidence" value="ECO:0007669"/>
    <property type="project" value="InterPro"/>
</dbReference>
<dbReference type="RefSeq" id="WP_084015630.1">
    <property type="nucleotide sequence ID" value="NZ_FWXS01000001.1"/>
</dbReference>
<gene>
    <name evidence="1" type="ORF">SAMN06296427_101341</name>
</gene>
<reference evidence="1 2" key="1">
    <citation type="submission" date="2017-04" db="EMBL/GenBank/DDBJ databases">
        <authorList>
            <person name="Afonso C.L."/>
            <person name="Miller P.J."/>
            <person name="Scott M.A."/>
            <person name="Spackman E."/>
            <person name="Goraichik I."/>
            <person name="Dimitrov K.M."/>
            <person name="Suarez D.L."/>
            <person name="Swayne D.E."/>
        </authorList>
    </citation>
    <scope>NUCLEOTIDE SEQUENCE [LARGE SCALE GENOMIC DNA]</scope>
    <source>
        <strain evidence="1 2">CGMCC 1.12708</strain>
    </source>
</reference>
<accession>A0A1W1YGL2</accession>
<organism evidence="1 2">
    <name type="scientific">Moheibacter sediminis</name>
    <dbReference type="NCBI Taxonomy" id="1434700"/>
    <lineage>
        <taxon>Bacteria</taxon>
        <taxon>Pseudomonadati</taxon>
        <taxon>Bacteroidota</taxon>
        <taxon>Flavobacteriia</taxon>
        <taxon>Flavobacteriales</taxon>
        <taxon>Weeksellaceae</taxon>
        <taxon>Moheibacter</taxon>
    </lineage>
</organism>
<dbReference type="EMBL" id="FWXS01000001">
    <property type="protein sequence ID" value="SMC35272.1"/>
    <property type="molecule type" value="Genomic_DNA"/>
</dbReference>
<keyword evidence="2" id="KW-1185">Reference proteome</keyword>
<dbReference type="STRING" id="1434700.SAMN06296427_101341"/>
<protein>
    <submittedName>
        <fullName evidence="1">Uncharacterized protein</fullName>
    </submittedName>
</protein>
<evidence type="ECO:0000313" key="1">
    <source>
        <dbReference type="EMBL" id="SMC35272.1"/>
    </source>
</evidence>
<name>A0A1W1YGL2_9FLAO</name>
<evidence type="ECO:0000313" key="2">
    <source>
        <dbReference type="Proteomes" id="UP000192393"/>
    </source>
</evidence>
<dbReference type="SUPFAM" id="SSF55486">
    <property type="entry name" value="Metalloproteases ('zincins'), catalytic domain"/>
    <property type="match status" value="1"/>
</dbReference>
<proteinExistence type="predicted"/>
<dbReference type="AlphaFoldDB" id="A0A1W1YGL2"/>
<dbReference type="Gene3D" id="3.40.390.10">
    <property type="entry name" value="Collagenase (Catalytic Domain)"/>
    <property type="match status" value="1"/>
</dbReference>
<dbReference type="OrthoDB" id="1451456at2"/>